<dbReference type="Gene3D" id="2.20.200.10">
    <property type="entry name" value="Outer membrane efflux proteins (OEP)"/>
    <property type="match status" value="1"/>
</dbReference>
<evidence type="ECO:0000256" key="4">
    <source>
        <dbReference type="SAM" id="MobiDB-lite"/>
    </source>
</evidence>
<dbReference type="NCBIfam" id="TIGR01845">
    <property type="entry name" value="outer_NodT"/>
    <property type="match status" value="1"/>
</dbReference>
<keyword evidence="2" id="KW-0564">Palmitate</keyword>
<reference evidence="5 6" key="1">
    <citation type="submission" date="2013-10" db="EMBL/GenBank/DDBJ databases">
        <title>Salinisphaera orenii MK-B5 Genome Sequencing.</title>
        <authorList>
            <person name="Lai Q."/>
            <person name="Li C."/>
            <person name="Shao Z."/>
        </authorList>
    </citation>
    <scope>NUCLEOTIDE SEQUENCE [LARGE SCALE GENOMIC DNA]</scope>
    <source>
        <strain evidence="5 6">MK-B5</strain>
    </source>
</reference>
<evidence type="ECO:0000313" key="6">
    <source>
        <dbReference type="Proteomes" id="UP000283993"/>
    </source>
</evidence>
<gene>
    <name evidence="5" type="ORF">SAOR_08025</name>
</gene>
<dbReference type="Gene3D" id="1.20.1600.10">
    <property type="entry name" value="Outer membrane efflux proteins (OEP)"/>
    <property type="match status" value="1"/>
</dbReference>
<feature type="region of interest" description="Disordered" evidence="4">
    <location>
        <begin position="497"/>
        <end position="522"/>
    </location>
</feature>
<dbReference type="Proteomes" id="UP000283993">
    <property type="component" value="Unassembled WGS sequence"/>
</dbReference>
<dbReference type="InterPro" id="IPR010131">
    <property type="entry name" value="MdtP/NodT-like"/>
</dbReference>
<dbReference type="PANTHER" id="PTHR30203">
    <property type="entry name" value="OUTER MEMBRANE CATION EFFLUX PROTEIN"/>
    <property type="match status" value="1"/>
</dbReference>
<dbReference type="GO" id="GO:0015562">
    <property type="term" value="F:efflux transmembrane transporter activity"/>
    <property type="evidence" value="ECO:0007669"/>
    <property type="project" value="InterPro"/>
</dbReference>
<dbReference type="PANTHER" id="PTHR30203:SF33">
    <property type="entry name" value="BLR4455 PROTEIN"/>
    <property type="match status" value="1"/>
</dbReference>
<evidence type="ECO:0000256" key="2">
    <source>
        <dbReference type="RuleBase" id="RU362097"/>
    </source>
</evidence>
<keyword evidence="2" id="KW-1134">Transmembrane beta strand</keyword>
<evidence type="ECO:0000256" key="1">
    <source>
        <dbReference type="ARBA" id="ARBA00007613"/>
    </source>
</evidence>
<comment type="subcellular location">
    <subcellularLocation>
        <location evidence="2">Cell outer membrane</location>
        <topology evidence="2">Lipid-anchor</topology>
    </subcellularLocation>
</comment>
<name>A0A423PQC6_9GAMM</name>
<feature type="chain" id="PRO_5018810148" evidence="2">
    <location>
        <begin position="21"/>
        <end position="522"/>
    </location>
</feature>
<protein>
    <submittedName>
        <fullName evidence="5">RND transporter</fullName>
    </submittedName>
</protein>
<feature type="region of interest" description="Disordered" evidence="4">
    <location>
        <begin position="111"/>
        <end position="139"/>
    </location>
</feature>
<keyword evidence="2" id="KW-0449">Lipoprotein</keyword>
<feature type="signal peptide" evidence="2">
    <location>
        <begin position="1"/>
        <end position="20"/>
    </location>
</feature>
<accession>A0A423PQC6</accession>
<keyword evidence="2" id="KW-0472">Membrane</keyword>
<sequence>MSTKTMRKFALLIAVAGLSACTVGPDYERPDLELPESALDATLLGDAQEDAMAYWWTRYRDPVLNELIDKALDDNLDIALQASRLREARAQLGLAEADLFPTIEGQAQAAREKASLATSGGGGSSASGSSGGSGSASAGGRRYDYYSVAATLSYELDVFGGLRRASESARAQLLSSAYTKDSIRLGVVSDVATNYMSLRALERQIRVTRETIQTRERGLELDQQRYDLGAIDKLTLLQTRSLLESARAQLAPLQRQASELRSSLAILTGQSPREIMQDADIEPGSFEDVHLPDELPVVMPSLLVERRPDVRAAEASLIAANANVGVAKARFFPTFNLSAMIGTEALDIDNLFEPIAETQSVSGAITAPILDFGRRQANYDTALAQRQQAEIQYRQTLRQAFAETRDALVAINLTNERLEAVQRQVAAYRETLELAQIRYDVGRTAYFDVLDAQRQLFSSQLDLAEAIRDRFTATANLFKALGGGWTENSDSLTAGMEATRDVYAPDPESEYGDQTTSEAVSE</sequence>
<dbReference type="PROSITE" id="PS51257">
    <property type="entry name" value="PROKAR_LIPOPROTEIN"/>
    <property type="match status" value="1"/>
</dbReference>
<evidence type="ECO:0000256" key="3">
    <source>
        <dbReference type="SAM" id="Coils"/>
    </source>
</evidence>
<keyword evidence="3" id="KW-0175">Coiled coil</keyword>
<keyword evidence="6" id="KW-1185">Reference proteome</keyword>
<evidence type="ECO:0000313" key="5">
    <source>
        <dbReference type="EMBL" id="ROO27762.1"/>
    </source>
</evidence>
<comment type="similarity">
    <text evidence="1 2">Belongs to the outer membrane factor (OMF) (TC 1.B.17) family.</text>
</comment>
<keyword evidence="2" id="KW-0732">Signal</keyword>
<organism evidence="5 6">
    <name type="scientific">Salinisphaera orenii MK-B5</name>
    <dbReference type="NCBI Taxonomy" id="856730"/>
    <lineage>
        <taxon>Bacteria</taxon>
        <taxon>Pseudomonadati</taxon>
        <taxon>Pseudomonadota</taxon>
        <taxon>Gammaproteobacteria</taxon>
        <taxon>Salinisphaerales</taxon>
        <taxon>Salinisphaeraceae</taxon>
        <taxon>Salinisphaera</taxon>
    </lineage>
</organism>
<dbReference type="RefSeq" id="WP_123590983.1">
    <property type="nucleotide sequence ID" value="NZ_AYKH01000012.1"/>
</dbReference>
<feature type="compositionally biased region" description="Polar residues" evidence="4">
    <location>
        <begin position="512"/>
        <end position="522"/>
    </location>
</feature>
<dbReference type="SUPFAM" id="SSF56954">
    <property type="entry name" value="Outer membrane efflux proteins (OEP)"/>
    <property type="match status" value="1"/>
</dbReference>
<dbReference type="InterPro" id="IPR003423">
    <property type="entry name" value="OMP_efflux"/>
</dbReference>
<dbReference type="Pfam" id="PF02321">
    <property type="entry name" value="OEP"/>
    <property type="match status" value="2"/>
</dbReference>
<keyword evidence="2" id="KW-0812">Transmembrane</keyword>
<feature type="compositionally biased region" description="Gly residues" evidence="4">
    <location>
        <begin position="119"/>
        <end position="134"/>
    </location>
</feature>
<dbReference type="AlphaFoldDB" id="A0A423PQC6"/>
<dbReference type="GO" id="GO:0009279">
    <property type="term" value="C:cell outer membrane"/>
    <property type="evidence" value="ECO:0007669"/>
    <property type="project" value="UniProtKB-SubCell"/>
</dbReference>
<feature type="coiled-coil region" evidence="3">
    <location>
        <begin position="379"/>
        <end position="438"/>
    </location>
</feature>
<dbReference type="EMBL" id="AYKH01000012">
    <property type="protein sequence ID" value="ROO27762.1"/>
    <property type="molecule type" value="Genomic_DNA"/>
</dbReference>
<proteinExistence type="inferred from homology"/>
<comment type="caution">
    <text evidence="5">The sequence shown here is derived from an EMBL/GenBank/DDBJ whole genome shotgun (WGS) entry which is preliminary data.</text>
</comment>